<feature type="compositionally biased region" description="Pro residues" evidence="9">
    <location>
        <begin position="18"/>
        <end position="28"/>
    </location>
</feature>
<dbReference type="InterPro" id="IPR016177">
    <property type="entry name" value="DNA-bd_dom_sf"/>
</dbReference>
<dbReference type="PANTHER" id="PTHR31839">
    <property type="entry name" value="DEHYDRATION-RESPONSIVE ELEMENT-BINDING PROTEIN 1D"/>
    <property type="match status" value="1"/>
</dbReference>
<evidence type="ECO:0000256" key="4">
    <source>
        <dbReference type="ARBA" id="ARBA00023125"/>
    </source>
</evidence>
<dbReference type="Gene3D" id="3.30.730.10">
    <property type="entry name" value="AP2/ERF domain"/>
    <property type="match status" value="1"/>
</dbReference>
<feature type="compositionally biased region" description="Polar residues" evidence="9">
    <location>
        <begin position="34"/>
        <end position="48"/>
    </location>
</feature>
<keyword evidence="3" id="KW-0805">Transcription regulation</keyword>
<dbReference type="GO" id="GO:0005634">
    <property type="term" value="C:nucleus"/>
    <property type="evidence" value="ECO:0007669"/>
    <property type="project" value="UniProtKB-SubCell"/>
</dbReference>
<reference evidence="11 12" key="1">
    <citation type="submission" date="2024-02" db="EMBL/GenBank/DDBJ databases">
        <authorList>
            <person name="Vignale AGUSTIN F."/>
            <person name="Sosa J E."/>
            <person name="Modenutti C."/>
        </authorList>
    </citation>
    <scope>NUCLEOTIDE SEQUENCE [LARGE SCALE GENOMIC DNA]</scope>
</reference>
<feature type="compositionally biased region" description="Low complexity" evidence="9">
    <location>
        <begin position="237"/>
        <end position="248"/>
    </location>
</feature>
<evidence type="ECO:0000256" key="1">
    <source>
        <dbReference type="ARBA" id="ARBA00004123"/>
    </source>
</evidence>
<keyword evidence="5" id="KW-0010">Activator</keyword>
<evidence type="ECO:0000256" key="8">
    <source>
        <dbReference type="ARBA" id="ARBA00024343"/>
    </source>
</evidence>
<evidence type="ECO:0000256" key="2">
    <source>
        <dbReference type="ARBA" id="ARBA00022821"/>
    </source>
</evidence>
<dbReference type="GO" id="GO:0006952">
    <property type="term" value="P:defense response"/>
    <property type="evidence" value="ECO:0007669"/>
    <property type="project" value="UniProtKB-KW"/>
</dbReference>
<comment type="subcellular location">
    <subcellularLocation>
        <location evidence="1">Nucleus</location>
    </subcellularLocation>
</comment>
<dbReference type="FunFam" id="3.30.730.10:FF:000001">
    <property type="entry name" value="Ethylene-responsive transcription factor 2"/>
    <property type="match status" value="1"/>
</dbReference>
<keyword evidence="12" id="KW-1185">Reference proteome</keyword>
<dbReference type="InterPro" id="IPR001471">
    <property type="entry name" value="AP2/ERF_dom"/>
</dbReference>
<evidence type="ECO:0000313" key="12">
    <source>
        <dbReference type="Proteomes" id="UP001642360"/>
    </source>
</evidence>
<evidence type="ECO:0000256" key="3">
    <source>
        <dbReference type="ARBA" id="ARBA00023015"/>
    </source>
</evidence>
<feature type="compositionally biased region" description="Polar residues" evidence="9">
    <location>
        <begin position="308"/>
        <end position="330"/>
    </location>
</feature>
<feature type="compositionally biased region" description="Basic and acidic residues" evidence="9">
    <location>
        <begin position="280"/>
        <end position="290"/>
    </location>
</feature>
<keyword evidence="7" id="KW-0539">Nucleus</keyword>
<evidence type="ECO:0000256" key="5">
    <source>
        <dbReference type="ARBA" id="ARBA00023159"/>
    </source>
</evidence>
<keyword evidence="4" id="KW-0238">DNA-binding</keyword>
<keyword evidence="6" id="KW-0804">Transcription</keyword>
<feature type="domain" description="AP2/ERF" evidence="10">
    <location>
        <begin position="91"/>
        <end position="147"/>
    </location>
</feature>
<dbReference type="CDD" id="cd00018">
    <property type="entry name" value="AP2"/>
    <property type="match status" value="1"/>
</dbReference>
<protein>
    <recommendedName>
        <fullName evidence="10">AP2/ERF domain-containing protein</fullName>
    </recommendedName>
</protein>
<evidence type="ECO:0000256" key="6">
    <source>
        <dbReference type="ARBA" id="ARBA00023163"/>
    </source>
</evidence>
<organism evidence="11 12">
    <name type="scientific">Ilex paraguariensis</name>
    <name type="common">yerba mate</name>
    <dbReference type="NCBI Taxonomy" id="185542"/>
    <lineage>
        <taxon>Eukaryota</taxon>
        <taxon>Viridiplantae</taxon>
        <taxon>Streptophyta</taxon>
        <taxon>Embryophyta</taxon>
        <taxon>Tracheophyta</taxon>
        <taxon>Spermatophyta</taxon>
        <taxon>Magnoliopsida</taxon>
        <taxon>eudicotyledons</taxon>
        <taxon>Gunneridae</taxon>
        <taxon>Pentapetalae</taxon>
        <taxon>asterids</taxon>
        <taxon>campanulids</taxon>
        <taxon>Aquifoliales</taxon>
        <taxon>Aquifoliaceae</taxon>
        <taxon>Ilex</taxon>
    </lineage>
</organism>
<accession>A0ABC8U030</accession>
<dbReference type="EMBL" id="CAUOFW020006168">
    <property type="protein sequence ID" value="CAK9173081.1"/>
    <property type="molecule type" value="Genomic_DNA"/>
</dbReference>
<evidence type="ECO:0000256" key="9">
    <source>
        <dbReference type="SAM" id="MobiDB-lite"/>
    </source>
</evidence>
<keyword evidence="2" id="KW-0611">Plant defense</keyword>
<feature type="compositionally biased region" description="Basic residues" evidence="9">
    <location>
        <begin position="86"/>
        <end position="98"/>
    </location>
</feature>
<dbReference type="GO" id="GO:0003677">
    <property type="term" value="F:DNA binding"/>
    <property type="evidence" value="ECO:0007669"/>
    <property type="project" value="UniProtKB-KW"/>
</dbReference>
<feature type="compositionally biased region" description="Low complexity" evidence="9">
    <location>
        <begin position="50"/>
        <end position="85"/>
    </location>
</feature>
<dbReference type="Pfam" id="PF00847">
    <property type="entry name" value="AP2"/>
    <property type="match status" value="1"/>
</dbReference>
<evidence type="ECO:0000256" key="7">
    <source>
        <dbReference type="ARBA" id="ARBA00023242"/>
    </source>
</evidence>
<gene>
    <name evidence="11" type="ORF">ILEXP_LOCUS42825</name>
</gene>
<dbReference type="PROSITE" id="PS51032">
    <property type="entry name" value="AP2_ERF"/>
    <property type="match status" value="1"/>
</dbReference>
<evidence type="ECO:0000259" key="10">
    <source>
        <dbReference type="PROSITE" id="PS51032"/>
    </source>
</evidence>
<comment type="similarity">
    <text evidence="8">Belongs to the AP2/ERF transcription factor family. ERF subfamily.</text>
</comment>
<dbReference type="SUPFAM" id="SSF54171">
    <property type="entry name" value="DNA-binding domain"/>
    <property type="match status" value="1"/>
</dbReference>
<dbReference type="InterPro" id="IPR045277">
    <property type="entry name" value="DRE1A-I"/>
</dbReference>
<dbReference type="Proteomes" id="UP001642360">
    <property type="component" value="Unassembled WGS sequence"/>
</dbReference>
<dbReference type="AlphaFoldDB" id="A0ABC8U030"/>
<sequence>MAEADPLNSTNVRLIDQPPTPTSPPIDSLPPNVHQGQGDQSVHTTVNIPITATASASESISSAKIKSPSKTAMSSTSSGGSPRPGTGKHHSYRGIRSRSGKWVSEIREPRKTTRIWLGTYQTAEMAAAAYDVAALALKGSDAVLNFPNHVHSYPIPASPSPADIRSAAAGAAAFIKEERSGGGRSTVVGLPGSDDTGGECMAMPGHEFIDEDELFDMPNLLVGMAEGLLVSPPRIESPPSDDSPGNSDVDSHEELECRRKKPMEQLMVSEGKNPVIELVEGEKETKDKSNGKNSIEASVEQIKGKEIMQNSNSGKTNKETAYQGKSQSQLKHSKPTH</sequence>
<dbReference type="PANTHER" id="PTHR31839:SF85">
    <property type="entry name" value="AP2_ERF DOMAIN-CONTAINING PROTEIN"/>
    <property type="match status" value="1"/>
</dbReference>
<name>A0ABC8U030_9AQUA</name>
<evidence type="ECO:0000313" key="11">
    <source>
        <dbReference type="EMBL" id="CAK9173081.1"/>
    </source>
</evidence>
<feature type="region of interest" description="Disordered" evidence="9">
    <location>
        <begin position="231"/>
        <end position="337"/>
    </location>
</feature>
<proteinExistence type="inferred from homology"/>
<dbReference type="InterPro" id="IPR036955">
    <property type="entry name" value="AP2/ERF_dom_sf"/>
</dbReference>
<comment type="caution">
    <text evidence="11">The sequence shown here is derived from an EMBL/GenBank/DDBJ whole genome shotgun (WGS) entry which is preliminary data.</text>
</comment>
<feature type="region of interest" description="Disordered" evidence="9">
    <location>
        <begin position="1"/>
        <end position="98"/>
    </location>
</feature>
<dbReference type="SMART" id="SM00380">
    <property type="entry name" value="AP2"/>
    <property type="match status" value="1"/>
</dbReference>